<reference evidence="2 3" key="1">
    <citation type="journal article" date="2012" name="Eur. Respir. J.">
        <title>Potential implication of new torque teno mini viruses in parapneumonic empyema in children.</title>
        <authorList>
            <person name="Galmes J."/>
            <person name="Li Y."/>
            <person name="Rajoharison A."/>
            <person name="Ren L."/>
            <person name="Dollet S."/>
            <person name="Richard N."/>
            <person name="Vernet G."/>
            <person name="Javouhey E."/>
            <person name="Wang J."/>
            <person name="Telles J.N."/>
            <person name="Paranhos-Baccala G."/>
        </authorList>
    </citation>
    <scope>NUCLEOTIDE SEQUENCE [LARGE SCALE GENOMIC DNA]</scope>
    <source>
        <strain evidence="2">TTMV_LY3</strain>
    </source>
</reference>
<proteinExistence type="predicted"/>
<protein>
    <recommendedName>
        <fullName evidence="1">Hepatitis TT virus Orf2/Gyrovirus Vp2 N-terminal domain-containing protein</fullName>
    </recommendedName>
</protein>
<evidence type="ECO:0000259" key="1">
    <source>
        <dbReference type="Pfam" id="PF02957"/>
    </source>
</evidence>
<dbReference type="Proteomes" id="UP000165640">
    <property type="component" value="Segment"/>
</dbReference>
<dbReference type="EMBL" id="JX134046">
    <property type="protein sequence ID" value="AGG91489.1"/>
    <property type="molecule type" value="Genomic_DNA"/>
</dbReference>
<dbReference type="GeneID" id="80534908"/>
<accession>M4NN41</accession>
<organism evidence="2 3">
    <name type="scientific">TTV-like mini virus</name>
    <dbReference type="NCBI Taxonomy" id="93678"/>
    <lineage>
        <taxon>Viruses</taxon>
        <taxon>Monodnaviria</taxon>
        <taxon>Shotokuvirae</taxon>
        <taxon>Commensaviricota</taxon>
        <taxon>Cardeaviricetes</taxon>
        <taxon>Sanitavirales</taxon>
        <taxon>Anelloviridae</taxon>
        <taxon>Betatorquevirus</taxon>
    </lineage>
</organism>
<dbReference type="InterPro" id="IPR004118">
    <property type="entry name" value="HEV_TT_vir_Orf2/Gyrovir_Vp2_N"/>
</dbReference>
<feature type="domain" description="Hepatitis TT virus Orf2/Gyrovirus Vp2 N-terminal" evidence="1">
    <location>
        <begin position="15"/>
        <end position="43"/>
    </location>
</feature>
<evidence type="ECO:0000313" key="2">
    <source>
        <dbReference type="EMBL" id="AGG91489.1"/>
    </source>
</evidence>
<dbReference type="RefSeq" id="YP_010797200.1">
    <property type="nucleotide sequence ID" value="NC_076131.1"/>
</dbReference>
<dbReference type="Pfam" id="PF02957">
    <property type="entry name" value="TT_ORF2-like"/>
    <property type="match status" value="1"/>
</dbReference>
<keyword evidence="3" id="KW-1185">Reference proteome</keyword>
<name>M4NN41_9VIRU</name>
<dbReference type="KEGG" id="vg:80534908"/>
<sequence>MSSTTPTRRQLNQMINLCCGAHDLVCDCDEPTKHILLQIFSAGEPYHVTKKQKLDIEKCLITIEENGIDTVDDTGITDGDLERLFAEDDAGENDNR</sequence>
<evidence type="ECO:0000313" key="3">
    <source>
        <dbReference type="Proteomes" id="UP000165640"/>
    </source>
</evidence>